<proteinExistence type="predicted"/>
<dbReference type="InterPro" id="IPR014710">
    <property type="entry name" value="RmlC-like_jellyroll"/>
</dbReference>
<protein>
    <submittedName>
        <fullName evidence="1">Cupin domain-containing protein</fullName>
    </submittedName>
</protein>
<dbReference type="InterPro" id="IPR011051">
    <property type="entry name" value="RmlC_Cupin_sf"/>
</dbReference>
<dbReference type="CDD" id="cd02208">
    <property type="entry name" value="cupin_RmlC-like"/>
    <property type="match status" value="1"/>
</dbReference>
<organism evidence="1 2">
    <name type="scientific">Harenicola maris</name>
    <dbReference type="NCBI Taxonomy" id="2841044"/>
    <lineage>
        <taxon>Bacteria</taxon>
        <taxon>Pseudomonadati</taxon>
        <taxon>Pseudomonadota</taxon>
        <taxon>Alphaproteobacteria</taxon>
        <taxon>Rhodobacterales</taxon>
        <taxon>Paracoccaceae</taxon>
        <taxon>Harenicola</taxon>
    </lineage>
</organism>
<dbReference type="AlphaFoldDB" id="A0AAP2CK78"/>
<accession>A0AAP2CK78</accession>
<keyword evidence="2" id="KW-1185">Reference proteome</keyword>
<gene>
    <name evidence="1" type="ORF">IV417_01100</name>
</gene>
<dbReference type="Proteomes" id="UP001315686">
    <property type="component" value="Unassembled WGS sequence"/>
</dbReference>
<reference evidence="1 2" key="1">
    <citation type="journal article" date="2021" name="Arch. Microbiol.">
        <title>Harenicola maris gen. nov., sp. nov. isolated from the Sea of Japan shallow sediments.</title>
        <authorList>
            <person name="Romanenko L.A."/>
            <person name="Kurilenko V.V."/>
            <person name="Chernysheva N.Y."/>
            <person name="Tekutyeva L.A."/>
            <person name="Velansky P.V."/>
            <person name="Svetashev V.I."/>
            <person name="Isaeva M.P."/>
        </authorList>
    </citation>
    <scope>NUCLEOTIDE SEQUENCE [LARGE SCALE GENOMIC DNA]</scope>
    <source>
        <strain evidence="1 2">KMM 3653</strain>
    </source>
</reference>
<dbReference type="SUPFAM" id="SSF51182">
    <property type="entry name" value="RmlC-like cupins"/>
    <property type="match status" value="1"/>
</dbReference>
<dbReference type="Gene3D" id="2.60.120.10">
    <property type="entry name" value="Jelly Rolls"/>
    <property type="match status" value="1"/>
</dbReference>
<name>A0AAP2CK78_9RHOB</name>
<sequence length="130" mass="14395">MIQFNIEPVQNPDLLQPARAEIGVSRDLWPETGGMMGRFFLAPAMRSRRQYLVNADLALFIVEGQGALETGPAFAVEKDTFESKDFIFIERGEVFSIENTGGAECSMVFTLVGVEDLSELNQMFVEGPLS</sequence>
<evidence type="ECO:0000313" key="1">
    <source>
        <dbReference type="EMBL" id="MBT0955969.1"/>
    </source>
</evidence>
<evidence type="ECO:0000313" key="2">
    <source>
        <dbReference type="Proteomes" id="UP001315686"/>
    </source>
</evidence>
<comment type="caution">
    <text evidence="1">The sequence shown here is derived from an EMBL/GenBank/DDBJ whole genome shotgun (WGS) entry which is preliminary data.</text>
</comment>
<dbReference type="EMBL" id="JADQAZ010000001">
    <property type="protein sequence ID" value="MBT0955969.1"/>
    <property type="molecule type" value="Genomic_DNA"/>
</dbReference>
<dbReference type="RefSeq" id="WP_327792187.1">
    <property type="nucleotide sequence ID" value="NZ_JADQAZ010000001.1"/>
</dbReference>